<dbReference type="InterPro" id="IPR014966">
    <property type="entry name" value="FRG-dom"/>
</dbReference>
<dbReference type="Pfam" id="PF08867">
    <property type="entry name" value="FRG"/>
    <property type="match status" value="1"/>
</dbReference>
<protein>
    <submittedName>
        <fullName evidence="2">FRG domain-containing protein</fullName>
    </submittedName>
</protein>
<dbReference type="Proteomes" id="UP000652074">
    <property type="component" value="Unassembled WGS sequence"/>
</dbReference>
<evidence type="ECO:0000313" key="3">
    <source>
        <dbReference type="Proteomes" id="UP000652074"/>
    </source>
</evidence>
<feature type="domain" description="FRG" evidence="1">
    <location>
        <begin position="28"/>
        <end position="124"/>
    </location>
</feature>
<comment type="caution">
    <text evidence="2">The sequence shown here is derived from an EMBL/GenBank/DDBJ whole genome shotgun (WGS) entry which is preliminary data.</text>
</comment>
<accession>A0ABX1MM41</accession>
<proteinExistence type="predicted"/>
<dbReference type="EMBL" id="WTVR01000018">
    <property type="protein sequence ID" value="NMF89029.1"/>
    <property type="molecule type" value="Genomic_DNA"/>
</dbReference>
<evidence type="ECO:0000313" key="2">
    <source>
        <dbReference type="EMBL" id="NMF89029.1"/>
    </source>
</evidence>
<evidence type="ECO:0000259" key="1">
    <source>
        <dbReference type="SMART" id="SM00901"/>
    </source>
</evidence>
<organism evidence="2 3">
    <name type="scientific">Aromatoleum petrolei</name>
    <dbReference type="NCBI Taxonomy" id="76116"/>
    <lineage>
        <taxon>Bacteria</taxon>
        <taxon>Pseudomonadati</taxon>
        <taxon>Pseudomonadota</taxon>
        <taxon>Betaproteobacteria</taxon>
        <taxon>Rhodocyclales</taxon>
        <taxon>Rhodocyclaceae</taxon>
        <taxon>Aromatoleum</taxon>
    </lineage>
</organism>
<sequence length="261" mass="29686">MEVCVAQSWSDLQALLFEGAWNERILRYRSPCAFRGLDDAGHRLATSLARLGGDSARLERHLIRNFIKYAHRDVVERDSLWHWLSVAQHHGLPTRLLDWTHSPLVAMHFATARAEAMERDGAIWSINYERAHRLLPAVVRDALDREGANAFTTEMLAHTVTTLDSLEAMSAQSFLLFFEPPSIDDRIANQYALFSVMSSAAAGVDDWIARHPALCRKIVVPAALKWEIRDKLDQCNITERVLFPGLDGLSRWLARQYRARA</sequence>
<dbReference type="RefSeq" id="WP_169206403.1">
    <property type="nucleotide sequence ID" value="NZ_CP059560.1"/>
</dbReference>
<reference evidence="2 3" key="1">
    <citation type="submission" date="2019-12" db="EMBL/GenBank/DDBJ databases">
        <title>Comparative genomics gives insights into the taxonomy of the Azoarcus-Aromatoleum group and reveals separate origins of nif in the plant-associated Azoarcus and non-plant-associated Aromatoleum sub-groups.</title>
        <authorList>
            <person name="Lafos M."/>
            <person name="Maluk M."/>
            <person name="Batista M."/>
            <person name="Junghare M."/>
            <person name="Carmona M."/>
            <person name="Faoro H."/>
            <person name="Cruz L.M."/>
            <person name="Battistoni F."/>
            <person name="De Souza E."/>
            <person name="Pedrosa F."/>
            <person name="Chen W.-M."/>
            <person name="Poole P.S."/>
            <person name="Dixon R.A."/>
            <person name="James E.K."/>
        </authorList>
    </citation>
    <scope>NUCLEOTIDE SEQUENCE [LARGE SCALE GENOMIC DNA]</scope>
    <source>
        <strain evidence="2 3">ToN1</strain>
    </source>
</reference>
<gene>
    <name evidence="2" type="ORF">GPA26_11145</name>
</gene>
<keyword evidence="3" id="KW-1185">Reference proteome</keyword>
<name>A0ABX1MM41_9RHOO</name>
<dbReference type="SMART" id="SM00901">
    <property type="entry name" value="FRG"/>
    <property type="match status" value="1"/>
</dbReference>